<sequence>HGQAEQEQRNEQQGTALHVQRALGQITEHFTQYAAGRTGQPGGGVEMNVRQRCACEHQKHQTDQAPGEQPAAPLPRLMPVTEHLIRLDAE</sequence>
<name>A0A699WZZ8_TANCI</name>
<protein>
    <submittedName>
        <fullName evidence="2">Uncharacterized protein</fullName>
    </submittedName>
</protein>
<accession>A0A699WZZ8</accession>
<evidence type="ECO:0000313" key="2">
    <source>
        <dbReference type="EMBL" id="GFD52393.1"/>
    </source>
</evidence>
<gene>
    <name evidence="2" type="ORF">Tci_924362</name>
</gene>
<comment type="caution">
    <text evidence="2">The sequence shown here is derived from an EMBL/GenBank/DDBJ whole genome shotgun (WGS) entry which is preliminary data.</text>
</comment>
<dbReference type="AlphaFoldDB" id="A0A699WZZ8"/>
<feature type="region of interest" description="Disordered" evidence="1">
    <location>
        <begin position="57"/>
        <end position="78"/>
    </location>
</feature>
<dbReference type="EMBL" id="BKCJ011781696">
    <property type="protein sequence ID" value="GFD52393.1"/>
    <property type="molecule type" value="Genomic_DNA"/>
</dbReference>
<feature type="non-terminal residue" evidence="2">
    <location>
        <position position="1"/>
    </location>
</feature>
<evidence type="ECO:0000256" key="1">
    <source>
        <dbReference type="SAM" id="MobiDB-lite"/>
    </source>
</evidence>
<reference evidence="2" key="1">
    <citation type="journal article" date="2019" name="Sci. Rep.">
        <title>Draft genome of Tanacetum cinerariifolium, the natural source of mosquito coil.</title>
        <authorList>
            <person name="Yamashiro T."/>
            <person name="Shiraishi A."/>
            <person name="Satake H."/>
            <person name="Nakayama K."/>
        </authorList>
    </citation>
    <scope>NUCLEOTIDE SEQUENCE</scope>
</reference>
<proteinExistence type="predicted"/>
<organism evidence="2">
    <name type="scientific">Tanacetum cinerariifolium</name>
    <name type="common">Dalmatian daisy</name>
    <name type="synonym">Chrysanthemum cinerariifolium</name>
    <dbReference type="NCBI Taxonomy" id="118510"/>
    <lineage>
        <taxon>Eukaryota</taxon>
        <taxon>Viridiplantae</taxon>
        <taxon>Streptophyta</taxon>
        <taxon>Embryophyta</taxon>
        <taxon>Tracheophyta</taxon>
        <taxon>Spermatophyta</taxon>
        <taxon>Magnoliopsida</taxon>
        <taxon>eudicotyledons</taxon>
        <taxon>Gunneridae</taxon>
        <taxon>Pentapetalae</taxon>
        <taxon>asterids</taxon>
        <taxon>campanulids</taxon>
        <taxon>Asterales</taxon>
        <taxon>Asteraceae</taxon>
        <taxon>Asteroideae</taxon>
        <taxon>Anthemideae</taxon>
        <taxon>Anthemidinae</taxon>
        <taxon>Tanacetum</taxon>
    </lineage>
</organism>